<sequence>MLEKSFGLHFFLKQSKKDTGTMRYVYLRITVDSLSKEISTKRLWPISRWSIAVGRAEGIKEDARELNAFLDTIHHKVIQAKKQLLESDKEISSEALKNILLGIGEKKKMILEIFHEHNKNVEALVGKEFAPGTLLRYKTSLDHTRSFIKWKYNAEDMDIKLLDYEFISSYAFWLKSARNCNHNTTVKYLNNFKKIVLVCINNGWLVRNPFIQFKMSTKVNNRVFLTWPEVQRLAEKKFTIQRLVHVRDIFLFSCYTGLAYIDVKNLQKSQISVGIDGEQ</sequence>
<keyword evidence="5" id="KW-1185">Reference proteome</keyword>
<dbReference type="AlphaFoldDB" id="A0A3E0DXR7"/>
<protein>
    <submittedName>
        <fullName evidence="4">Integrase-like protein</fullName>
    </submittedName>
</protein>
<dbReference type="EMBL" id="QUNF01000010">
    <property type="protein sequence ID" value="REG88369.1"/>
    <property type="molecule type" value="Genomic_DNA"/>
</dbReference>
<evidence type="ECO:0000313" key="4">
    <source>
        <dbReference type="EMBL" id="REG88369.1"/>
    </source>
</evidence>
<reference evidence="4 5" key="1">
    <citation type="submission" date="2018-08" db="EMBL/GenBank/DDBJ databases">
        <title>Genomic Encyclopedia of Archaeal and Bacterial Type Strains, Phase II (KMG-II): from individual species to whole genera.</title>
        <authorList>
            <person name="Goeker M."/>
        </authorList>
    </citation>
    <scope>NUCLEOTIDE SEQUENCE [LARGE SCALE GENOMIC DNA]</scope>
    <source>
        <strain evidence="4 5">DSM 15986</strain>
    </source>
</reference>
<dbReference type="GO" id="GO:0003677">
    <property type="term" value="F:DNA binding"/>
    <property type="evidence" value="ECO:0007669"/>
    <property type="project" value="UniProtKB-KW"/>
</dbReference>
<dbReference type="SUPFAM" id="SSF56349">
    <property type="entry name" value="DNA breaking-rejoining enzymes"/>
    <property type="match status" value="1"/>
</dbReference>
<feature type="non-terminal residue" evidence="4">
    <location>
        <position position="279"/>
    </location>
</feature>
<accession>A0A3E0DXR7</accession>
<evidence type="ECO:0000313" key="5">
    <source>
        <dbReference type="Proteomes" id="UP000256405"/>
    </source>
</evidence>
<dbReference type="Pfam" id="PF17293">
    <property type="entry name" value="Arm-DNA-bind_5"/>
    <property type="match status" value="1"/>
</dbReference>
<dbReference type="OrthoDB" id="9806835at2"/>
<comment type="caution">
    <text evidence="4">The sequence shown here is derived from an EMBL/GenBank/DDBJ whole genome shotgun (WGS) entry which is preliminary data.</text>
</comment>
<feature type="domain" description="Arm DNA-binding" evidence="3">
    <location>
        <begin position="10"/>
        <end position="97"/>
    </location>
</feature>
<organism evidence="4 5">
    <name type="scientific">Algoriphagus antarcticus</name>
    <dbReference type="NCBI Taxonomy" id="238540"/>
    <lineage>
        <taxon>Bacteria</taxon>
        <taxon>Pseudomonadati</taxon>
        <taxon>Bacteroidota</taxon>
        <taxon>Cytophagia</taxon>
        <taxon>Cytophagales</taxon>
        <taxon>Cyclobacteriaceae</taxon>
        <taxon>Algoriphagus</taxon>
    </lineage>
</organism>
<proteinExistence type="predicted"/>
<dbReference type="RefSeq" id="WP_116116497.1">
    <property type="nucleotide sequence ID" value="NZ_QUNF01000010.1"/>
</dbReference>
<feature type="domain" description="Phage integrase SAM-like" evidence="2">
    <location>
        <begin position="110"/>
        <end position="214"/>
    </location>
</feature>
<dbReference type="Proteomes" id="UP000256405">
    <property type="component" value="Unassembled WGS sequence"/>
</dbReference>
<dbReference type="InterPro" id="IPR011010">
    <property type="entry name" value="DNA_brk_join_enz"/>
</dbReference>
<dbReference type="Gene3D" id="1.10.150.130">
    <property type="match status" value="1"/>
</dbReference>
<keyword evidence="1" id="KW-0238">DNA-binding</keyword>
<evidence type="ECO:0000256" key="1">
    <source>
        <dbReference type="ARBA" id="ARBA00023125"/>
    </source>
</evidence>
<evidence type="ECO:0000259" key="2">
    <source>
        <dbReference type="Pfam" id="PF13102"/>
    </source>
</evidence>
<evidence type="ECO:0000259" key="3">
    <source>
        <dbReference type="Pfam" id="PF17293"/>
    </source>
</evidence>
<dbReference type="InterPro" id="IPR010998">
    <property type="entry name" value="Integrase_recombinase_N"/>
</dbReference>
<dbReference type="InterPro" id="IPR035386">
    <property type="entry name" value="Arm-DNA-bind_5"/>
</dbReference>
<name>A0A3E0DXR7_9BACT</name>
<gene>
    <name evidence="4" type="ORF">C8N25_110148</name>
</gene>
<dbReference type="Pfam" id="PF13102">
    <property type="entry name" value="Phage_int_SAM_5"/>
    <property type="match status" value="1"/>
</dbReference>
<dbReference type="InterPro" id="IPR025269">
    <property type="entry name" value="SAM-like_dom"/>
</dbReference>